<dbReference type="Proteomes" id="UP001062846">
    <property type="component" value="Chromosome 3"/>
</dbReference>
<sequence length="323" mass="36335">MDLALSLGETPKPLRFLEKAQKKKESIGFCMGFEGPEHIIKGNSRSEILVGEEEEEEKSGSSDPPVQLHLLPSTPVQHNIQPLSQSHPPFPWLTANLLGEPGSSDRPETEVGVKRGRWSATEDGEDGAVQSSPNSTVSTLIQMDIPHYLSNIVSTSDQRGGHQVSNSRASTDEEEIINGLNRKKLRLSKEQSAFLEDSFKEHTTLNPKQKLALAKQLNLRPRQVEVWFQNRRARTKLKQTEVDCEYLKRWCETLTDENRKLQKEVQDLRALKTSQPFYMQHPATTLTMCPSCERVASTTVPTLTPPPNLDRVPLKPKSKPKTN</sequence>
<dbReference type="EMBL" id="CM046390">
    <property type="protein sequence ID" value="KAI8562069.1"/>
    <property type="molecule type" value="Genomic_DNA"/>
</dbReference>
<name>A0ACC0PA87_RHOML</name>
<protein>
    <submittedName>
        <fullName evidence="1">Uncharacterized protein</fullName>
    </submittedName>
</protein>
<gene>
    <name evidence="1" type="ORF">RHMOL_Rhmol03G0006200</name>
</gene>
<evidence type="ECO:0000313" key="2">
    <source>
        <dbReference type="Proteomes" id="UP001062846"/>
    </source>
</evidence>
<keyword evidence="2" id="KW-1185">Reference proteome</keyword>
<organism evidence="1 2">
    <name type="scientific">Rhododendron molle</name>
    <name type="common">Chinese azalea</name>
    <name type="synonym">Azalea mollis</name>
    <dbReference type="NCBI Taxonomy" id="49168"/>
    <lineage>
        <taxon>Eukaryota</taxon>
        <taxon>Viridiplantae</taxon>
        <taxon>Streptophyta</taxon>
        <taxon>Embryophyta</taxon>
        <taxon>Tracheophyta</taxon>
        <taxon>Spermatophyta</taxon>
        <taxon>Magnoliopsida</taxon>
        <taxon>eudicotyledons</taxon>
        <taxon>Gunneridae</taxon>
        <taxon>Pentapetalae</taxon>
        <taxon>asterids</taxon>
        <taxon>Ericales</taxon>
        <taxon>Ericaceae</taxon>
        <taxon>Ericoideae</taxon>
        <taxon>Rhodoreae</taxon>
        <taxon>Rhododendron</taxon>
    </lineage>
</organism>
<comment type="caution">
    <text evidence="1">The sequence shown here is derived from an EMBL/GenBank/DDBJ whole genome shotgun (WGS) entry which is preliminary data.</text>
</comment>
<evidence type="ECO:0000313" key="1">
    <source>
        <dbReference type="EMBL" id="KAI8562069.1"/>
    </source>
</evidence>
<accession>A0ACC0PA87</accession>
<reference evidence="1" key="1">
    <citation type="submission" date="2022-02" db="EMBL/GenBank/DDBJ databases">
        <title>Plant Genome Project.</title>
        <authorList>
            <person name="Zhang R.-G."/>
        </authorList>
    </citation>
    <scope>NUCLEOTIDE SEQUENCE</scope>
    <source>
        <strain evidence="1">AT1</strain>
    </source>
</reference>
<proteinExistence type="predicted"/>